<organism evidence="5 6">
    <name type="scientific">Niabella soli DSM 19437</name>
    <dbReference type="NCBI Taxonomy" id="929713"/>
    <lineage>
        <taxon>Bacteria</taxon>
        <taxon>Pseudomonadati</taxon>
        <taxon>Bacteroidota</taxon>
        <taxon>Chitinophagia</taxon>
        <taxon>Chitinophagales</taxon>
        <taxon>Chitinophagaceae</taxon>
        <taxon>Niabella</taxon>
    </lineage>
</organism>
<feature type="transmembrane region" description="Helical" evidence="1">
    <location>
        <begin position="371"/>
        <end position="387"/>
    </location>
</feature>
<dbReference type="KEGG" id="nso:NIASO_08645"/>
<dbReference type="InterPro" id="IPR025178">
    <property type="entry name" value="Lnb_N"/>
</dbReference>
<feature type="domain" description="Lnb N-terminal periplasmic" evidence="3">
    <location>
        <begin position="23"/>
        <end position="173"/>
    </location>
</feature>
<feature type="chain" id="PRO_5004787917" evidence="2">
    <location>
        <begin position="23"/>
        <end position="404"/>
    </location>
</feature>
<dbReference type="Pfam" id="PF25221">
    <property type="entry name" value="5TMH_Lnb"/>
    <property type="match status" value="1"/>
</dbReference>
<dbReference type="InterPro" id="IPR057436">
    <property type="entry name" value="5TMH_Lnb"/>
</dbReference>
<evidence type="ECO:0000313" key="5">
    <source>
        <dbReference type="EMBL" id="AHF15211.1"/>
    </source>
</evidence>
<feature type="signal peptide" evidence="2">
    <location>
        <begin position="1"/>
        <end position="22"/>
    </location>
</feature>
<dbReference type="OrthoDB" id="319167at2"/>
<dbReference type="AlphaFoldDB" id="W0F1K9"/>
<dbReference type="Proteomes" id="UP000003586">
    <property type="component" value="Chromosome"/>
</dbReference>
<evidence type="ECO:0000259" key="4">
    <source>
        <dbReference type="Pfam" id="PF25221"/>
    </source>
</evidence>
<keyword evidence="1" id="KW-1133">Transmembrane helix</keyword>
<dbReference type="RefSeq" id="WP_008584553.1">
    <property type="nucleotide sequence ID" value="NZ_CP007035.1"/>
</dbReference>
<dbReference type="HOGENOM" id="CLU_052983_1_0_10"/>
<dbReference type="Pfam" id="PF13387">
    <property type="entry name" value="Lnb_N"/>
    <property type="match status" value="1"/>
</dbReference>
<gene>
    <name evidence="5" type="ORF">NIASO_08645</name>
</gene>
<feature type="transmembrane region" description="Helical" evidence="1">
    <location>
        <begin position="318"/>
        <end position="334"/>
    </location>
</feature>
<dbReference type="EMBL" id="CP007035">
    <property type="protein sequence ID" value="AHF15211.1"/>
    <property type="molecule type" value="Genomic_DNA"/>
</dbReference>
<reference evidence="5 6" key="1">
    <citation type="submission" date="2013-12" db="EMBL/GenBank/DDBJ databases">
        <authorList>
            <consortium name="DOE Joint Genome Institute"/>
            <person name="Eisen J."/>
            <person name="Huntemann M."/>
            <person name="Han J."/>
            <person name="Chen A."/>
            <person name="Kyrpides N."/>
            <person name="Mavromatis K."/>
            <person name="Markowitz V."/>
            <person name="Palaniappan K."/>
            <person name="Ivanova N."/>
            <person name="Schaumberg A."/>
            <person name="Pati A."/>
            <person name="Liolios K."/>
            <person name="Nordberg H.P."/>
            <person name="Cantor M.N."/>
            <person name="Hua S.X."/>
            <person name="Woyke T."/>
        </authorList>
    </citation>
    <scope>NUCLEOTIDE SEQUENCE [LARGE SCALE GENOMIC DNA]</scope>
    <source>
        <strain evidence="6">DSM 19437</strain>
    </source>
</reference>
<evidence type="ECO:0000313" key="6">
    <source>
        <dbReference type="Proteomes" id="UP000003586"/>
    </source>
</evidence>
<dbReference type="eggNOG" id="ENOG502Z87C">
    <property type="taxonomic scope" value="Bacteria"/>
</dbReference>
<evidence type="ECO:0000259" key="3">
    <source>
        <dbReference type="Pfam" id="PF13387"/>
    </source>
</evidence>
<feature type="transmembrane region" description="Helical" evidence="1">
    <location>
        <begin position="253"/>
        <end position="274"/>
    </location>
</feature>
<sequence length="404" mass="46117">MVSALRHGFLLFLIGILFRAHAQPQPEQRNVANNRLRISILTCAVGEELYASFGHTAVRIIDSTAGTDIVYNYGTFDFNDPDFYTRFTLGKLLYFLDKEDFQDFIQSYRYESRGVAEQVLQLTLTEKEKVRQFLETNLLPENRSYRYDFLFDNCATRVRDIFPKVLGPAFSFGPVLGNTTVSYRSVIDQYLENKHWERLGIDLVLGSPVDKQMTERTALFLPDYLCKAFQGASYKGAPFATTQQLLPGKTRKVAAAINVPFIVFSVFFLLLGLSFLSPRLKTVKKLFCSLVLIATGLLGLQLLFMWLVTDHQSCKNNWNVLWAIPFNIAVPFFIKKQYRFLRGYALFGILLLMAAIIVHSCGIQKMPFSEIMPLLLGLLLVYGHLYIRQKPAPYEKGASNFLQP</sequence>
<keyword evidence="6" id="KW-1185">Reference proteome</keyword>
<evidence type="ECO:0000256" key="1">
    <source>
        <dbReference type="SAM" id="Phobius"/>
    </source>
</evidence>
<feature type="transmembrane region" description="Helical" evidence="1">
    <location>
        <begin position="341"/>
        <end position="359"/>
    </location>
</feature>
<protein>
    <submittedName>
        <fullName evidence="5">Membrane protein</fullName>
    </submittedName>
</protein>
<evidence type="ECO:0000256" key="2">
    <source>
        <dbReference type="SAM" id="SignalP"/>
    </source>
</evidence>
<keyword evidence="1" id="KW-0472">Membrane</keyword>
<dbReference type="STRING" id="929713.NIASO_08645"/>
<keyword evidence="1" id="KW-0812">Transmembrane</keyword>
<feature type="domain" description="Lnb-like transmembrane" evidence="4">
    <location>
        <begin position="259"/>
        <end position="387"/>
    </location>
</feature>
<keyword evidence="2" id="KW-0732">Signal</keyword>
<proteinExistence type="predicted"/>
<accession>W0F1K9</accession>
<name>W0F1K9_9BACT</name>
<feature type="transmembrane region" description="Helical" evidence="1">
    <location>
        <begin position="286"/>
        <end position="306"/>
    </location>
</feature>